<proteinExistence type="inferred from homology"/>
<dbReference type="InterPro" id="IPR001478">
    <property type="entry name" value="PDZ"/>
</dbReference>
<dbReference type="OrthoDB" id="409749at2759"/>
<keyword evidence="4" id="KW-0206">Cytoskeleton</keyword>
<evidence type="ECO:0000256" key="1">
    <source>
        <dbReference type="ARBA" id="ARBA00004245"/>
    </source>
</evidence>
<dbReference type="Proteomes" id="UP000678499">
    <property type="component" value="Unassembled WGS sequence"/>
</dbReference>
<dbReference type="PANTHER" id="PTHR10554:SF12">
    <property type="entry name" value="IP02644P"/>
    <property type="match status" value="1"/>
</dbReference>
<evidence type="ECO:0000256" key="4">
    <source>
        <dbReference type="ARBA" id="ARBA00023212"/>
    </source>
</evidence>
<feature type="region of interest" description="Disordered" evidence="5">
    <location>
        <begin position="42"/>
        <end position="67"/>
    </location>
</feature>
<evidence type="ECO:0000256" key="5">
    <source>
        <dbReference type="SAM" id="MobiDB-lite"/>
    </source>
</evidence>
<feature type="domain" description="PH" evidence="6">
    <location>
        <begin position="197"/>
        <end position="305"/>
    </location>
</feature>
<dbReference type="GO" id="GO:0005198">
    <property type="term" value="F:structural molecule activity"/>
    <property type="evidence" value="ECO:0007669"/>
    <property type="project" value="InterPro"/>
</dbReference>
<reference evidence="8" key="1">
    <citation type="submission" date="2020-11" db="EMBL/GenBank/DDBJ databases">
        <authorList>
            <person name="Tran Van P."/>
        </authorList>
    </citation>
    <scope>NUCLEOTIDE SEQUENCE</scope>
</reference>
<evidence type="ECO:0000313" key="9">
    <source>
        <dbReference type="Proteomes" id="UP000678499"/>
    </source>
</evidence>
<comment type="similarity">
    <text evidence="2">Belongs to the syntrophin family.</text>
</comment>
<dbReference type="GO" id="GO:0005856">
    <property type="term" value="C:cytoskeleton"/>
    <property type="evidence" value="ECO:0007669"/>
    <property type="project" value="UniProtKB-SubCell"/>
</dbReference>
<dbReference type="SMART" id="SM00233">
    <property type="entry name" value="PH"/>
    <property type="match status" value="1"/>
</dbReference>
<feature type="compositionally biased region" description="Low complexity" evidence="5">
    <location>
        <begin position="46"/>
        <end position="56"/>
    </location>
</feature>
<evidence type="ECO:0000256" key="2">
    <source>
        <dbReference type="ARBA" id="ARBA00010798"/>
    </source>
</evidence>
<evidence type="ECO:0000313" key="8">
    <source>
        <dbReference type="EMBL" id="CAD7278419.1"/>
    </source>
</evidence>
<dbReference type="EMBL" id="CAJPEX010001228">
    <property type="protein sequence ID" value="CAG0918571.1"/>
    <property type="molecule type" value="Genomic_DNA"/>
</dbReference>
<dbReference type="InterPro" id="IPR055108">
    <property type="entry name" value="Syntrophin_4th"/>
</dbReference>
<accession>A0A7R9BPT1</accession>
<dbReference type="InterPro" id="IPR011993">
    <property type="entry name" value="PH-like_dom_sf"/>
</dbReference>
<dbReference type="PROSITE" id="PS50003">
    <property type="entry name" value="PH_DOMAIN"/>
    <property type="match status" value="1"/>
</dbReference>
<evidence type="ECO:0000259" key="6">
    <source>
        <dbReference type="PROSITE" id="PS50003"/>
    </source>
</evidence>
<feature type="domain" description="PDZ" evidence="7">
    <location>
        <begin position="76"/>
        <end position="119"/>
    </location>
</feature>
<gene>
    <name evidence="8" type="ORF">NMOB1V02_LOCUS6125</name>
</gene>
<sequence length="417" mass="46161">MTALEKSGIVEVWALDQWHESFVTLESEFLVISLQDSAVQNGSGSGNDSSSLASPNGTESGAYEAPPDAIANEKRVVRVVKSEKSGLGISIKGGKENRMPILISKIFKGMSADQTDYLKEVTPFFKKTSLLREIGWELQRGFLGMDLSSPTKSSLHPSLAGMRSVPLMLSFLARNLKKPDPVNNCEPLDKLMLRGDEVRSMGWLCRRAEDPERSGKDLWSPTFVALTRTNLLMYTVAPWSIESWPNPSKALPLVTTRLVNTSPGDHHNKFVIRTGVKDGVETQEFRCETHRDLAHWARSLVKGSHAEALAMREFSCNAQFRGIQGKLVIHYDHGFSFFGDSDGKNSSKPIWSYAFDRLRHSSDDGLRLLVLRFAEEPSQDMELDLGCCPKPVVFLLHTFLSAKVCSLTQNSGAPGAS</sequence>
<dbReference type="SUPFAM" id="SSF50156">
    <property type="entry name" value="PDZ domain-like"/>
    <property type="match status" value="1"/>
</dbReference>
<dbReference type="InterPro" id="IPR001849">
    <property type="entry name" value="PH_domain"/>
</dbReference>
<keyword evidence="9" id="KW-1185">Reference proteome</keyword>
<evidence type="ECO:0008006" key="10">
    <source>
        <dbReference type="Google" id="ProtNLM"/>
    </source>
</evidence>
<evidence type="ECO:0000259" key="7">
    <source>
        <dbReference type="PROSITE" id="PS50106"/>
    </source>
</evidence>
<evidence type="ECO:0000256" key="3">
    <source>
        <dbReference type="ARBA" id="ARBA00022490"/>
    </source>
</evidence>
<dbReference type="AlphaFoldDB" id="A0A7R9BPT1"/>
<dbReference type="InterPro" id="IPR036034">
    <property type="entry name" value="PDZ_sf"/>
</dbReference>
<dbReference type="EMBL" id="OA883265">
    <property type="protein sequence ID" value="CAD7278419.1"/>
    <property type="molecule type" value="Genomic_DNA"/>
</dbReference>
<dbReference type="Gene3D" id="2.30.29.30">
    <property type="entry name" value="Pleckstrin-homology domain (PH domain)/Phosphotyrosine-binding domain (PTB)"/>
    <property type="match status" value="1"/>
</dbReference>
<dbReference type="PANTHER" id="PTHR10554">
    <property type="entry name" value="SYNTROPHIN"/>
    <property type="match status" value="1"/>
</dbReference>
<dbReference type="Pfam" id="PF00169">
    <property type="entry name" value="PH"/>
    <property type="match status" value="1"/>
</dbReference>
<dbReference type="PROSITE" id="PS50106">
    <property type="entry name" value="PDZ"/>
    <property type="match status" value="1"/>
</dbReference>
<dbReference type="InterPro" id="IPR015482">
    <property type="entry name" value="Syntrophin"/>
</dbReference>
<dbReference type="GO" id="GO:0016010">
    <property type="term" value="C:dystrophin-associated glycoprotein complex"/>
    <property type="evidence" value="ECO:0007669"/>
    <property type="project" value="TreeGrafter"/>
</dbReference>
<comment type="subcellular location">
    <subcellularLocation>
        <location evidence="1">Cytoplasm</location>
        <location evidence="1">Cytoskeleton</location>
    </subcellularLocation>
</comment>
<name>A0A7R9BPT1_9CRUS</name>
<dbReference type="SUPFAM" id="SSF50729">
    <property type="entry name" value="PH domain-like"/>
    <property type="match status" value="2"/>
</dbReference>
<organism evidence="8">
    <name type="scientific">Notodromas monacha</name>
    <dbReference type="NCBI Taxonomy" id="399045"/>
    <lineage>
        <taxon>Eukaryota</taxon>
        <taxon>Metazoa</taxon>
        <taxon>Ecdysozoa</taxon>
        <taxon>Arthropoda</taxon>
        <taxon>Crustacea</taxon>
        <taxon>Oligostraca</taxon>
        <taxon>Ostracoda</taxon>
        <taxon>Podocopa</taxon>
        <taxon>Podocopida</taxon>
        <taxon>Cypridocopina</taxon>
        <taxon>Cypridoidea</taxon>
        <taxon>Cyprididae</taxon>
        <taxon>Notodromas</taxon>
    </lineage>
</organism>
<protein>
    <recommendedName>
        <fullName evidence="10">PH domain-containing protein</fullName>
    </recommendedName>
</protein>
<keyword evidence="3" id="KW-0963">Cytoplasm</keyword>
<dbReference type="Pfam" id="PF23012">
    <property type="entry name" value="Syntrophin_4th"/>
    <property type="match status" value="1"/>
</dbReference>
<dbReference type="Gene3D" id="2.30.42.10">
    <property type="match status" value="1"/>
</dbReference>